<dbReference type="GO" id="GO:0046872">
    <property type="term" value="F:metal ion binding"/>
    <property type="evidence" value="ECO:0007669"/>
    <property type="project" value="UniProtKB-KW"/>
</dbReference>
<keyword evidence="6" id="KW-0411">Iron-sulfur</keyword>
<evidence type="ECO:0000313" key="10">
    <source>
        <dbReference type="Proteomes" id="UP000244925"/>
    </source>
</evidence>
<feature type="transmembrane region" description="Helical" evidence="7">
    <location>
        <begin position="49"/>
        <end position="76"/>
    </location>
</feature>
<gene>
    <name evidence="9" type="ORF">C5O25_00700</name>
</gene>
<evidence type="ECO:0000313" key="9">
    <source>
        <dbReference type="EMBL" id="PWB09758.1"/>
    </source>
</evidence>
<protein>
    <submittedName>
        <fullName evidence="9">4Fe-4S dicluster domain-containing protein</fullName>
    </submittedName>
</protein>
<reference evidence="10" key="1">
    <citation type="submission" date="2018-02" db="EMBL/GenBank/DDBJ databases">
        <authorList>
            <person name="Clavel T."/>
            <person name="Strowig T."/>
        </authorList>
    </citation>
    <scope>NUCLEOTIDE SEQUENCE [LARGE SCALE GENOMIC DNA]</scope>
    <source>
        <strain evidence="10">DSM 100764</strain>
    </source>
</reference>
<dbReference type="InterPro" id="IPR051684">
    <property type="entry name" value="Electron_Trans/Redox"/>
</dbReference>
<feature type="domain" description="4Fe-4S ferredoxin-type" evidence="8">
    <location>
        <begin position="463"/>
        <end position="495"/>
    </location>
</feature>
<comment type="caution">
    <text evidence="9">The sequence shown here is derived from an EMBL/GenBank/DDBJ whole genome shotgun (WGS) entry which is preliminary data.</text>
</comment>
<dbReference type="InterPro" id="IPR017900">
    <property type="entry name" value="4Fe4S_Fe_S_CS"/>
</dbReference>
<keyword evidence="2" id="KW-0004">4Fe-4S</keyword>
<dbReference type="Pfam" id="PF12801">
    <property type="entry name" value="Fer4_5"/>
    <property type="match status" value="2"/>
</dbReference>
<evidence type="ECO:0000256" key="1">
    <source>
        <dbReference type="ARBA" id="ARBA00022448"/>
    </source>
</evidence>
<feature type="domain" description="4Fe-4S ferredoxin-type" evidence="8">
    <location>
        <begin position="418"/>
        <end position="453"/>
    </location>
</feature>
<sequence>MLRKIRIVVAVAVLMCVTALFIDFTGFAVRWWSWLAGMQFVPAVMALNVIALAVLLLITVVMGRVYCSVICPLGIIQDCINWMRSHVGPRRSRRNRFRYTKALTVARMGVFVLFALLIATGFTYLAGLLDPYSGYGRIASALIAPVYDGVNNVLAAEAEGHGSYAFYRVDSVPVMWPVMIVAFLTLAVVGLMSWFGGRRYCNTICPVGTILGCLSKLSLLRPVIDTSKCNGCRSCERNCKASCIDASSHSVDYSRCVACMDCIDNCRQGAISYTFRNFKRDVAEVTQPPVDTTRRTFLTAGAVIAGAAAANAAVGKLHDGGLAPIVPKTVPIRKGRIVPPGAVSVANLQRRCTACQACISNCPNGVLRPSMDLASLLQPEVGYEHGYCRPECTRCSEVCPAGAILKIDEAEKSAIHIGYAHIDYEKCLSVSEGVNCGKCSRKCPAGAIEMAAVDPSDADGSRLMPVVNESRCIGCGACENLCPVSPASAIVVSGYEIHRID</sequence>
<keyword evidence="3" id="KW-0479">Metal-binding</keyword>
<dbReference type="Pfam" id="PF12838">
    <property type="entry name" value="Fer4_7"/>
    <property type="match status" value="1"/>
</dbReference>
<feature type="domain" description="4Fe-4S ferredoxin-type" evidence="8">
    <location>
        <begin position="377"/>
        <end position="410"/>
    </location>
</feature>
<evidence type="ECO:0000256" key="3">
    <source>
        <dbReference type="ARBA" id="ARBA00022723"/>
    </source>
</evidence>
<evidence type="ECO:0000256" key="5">
    <source>
        <dbReference type="ARBA" id="ARBA00023004"/>
    </source>
</evidence>
<dbReference type="AlphaFoldDB" id="A0A2V1J036"/>
<keyword evidence="1" id="KW-0813">Transport</keyword>
<feature type="domain" description="4Fe-4S ferredoxin-type" evidence="8">
    <location>
        <begin position="341"/>
        <end position="372"/>
    </location>
</feature>
<dbReference type="GO" id="GO:0005886">
    <property type="term" value="C:plasma membrane"/>
    <property type="evidence" value="ECO:0007669"/>
    <property type="project" value="TreeGrafter"/>
</dbReference>
<feature type="transmembrane region" description="Helical" evidence="7">
    <location>
        <begin position="174"/>
        <end position="195"/>
    </location>
</feature>
<keyword evidence="10" id="KW-1185">Reference proteome</keyword>
<feature type="domain" description="4Fe-4S ferredoxin-type" evidence="8">
    <location>
        <begin position="220"/>
        <end position="249"/>
    </location>
</feature>
<feature type="transmembrane region" description="Helical" evidence="7">
    <location>
        <begin position="7"/>
        <end position="29"/>
    </location>
</feature>
<dbReference type="PANTHER" id="PTHR30176">
    <property type="entry name" value="FERREDOXIN-TYPE PROTEIN NAPH"/>
    <property type="match status" value="1"/>
</dbReference>
<dbReference type="PROSITE" id="PS00198">
    <property type="entry name" value="4FE4S_FER_1"/>
    <property type="match status" value="2"/>
</dbReference>
<evidence type="ECO:0000259" key="8">
    <source>
        <dbReference type="PROSITE" id="PS51379"/>
    </source>
</evidence>
<keyword evidence="7" id="KW-0812">Transmembrane</keyword>
<keyword evidence="5" id="KW-0408">Iron</keyword>
<keyword evidence="4" id="KW-0249">Electron transport</keyword>
<keyword evidence="7" id="KW-0472">Membrane</keyword>
<dbReference type="Proteomes" id="UP000244925">
    <property type="component" value="Unassembled WGS sequence"/>
</dbReference>
<dbReference type="PROSITE" id="PS51379">
    <property type="entry name" value="4FE4S_FER_2"/>
    <property type="match status" value="6"/>
</dbReference>
<dbReference type="RefSeq" id="WP_107034810.1">
    <property type="nucleotide sequence ID" value="NZ_CARFQN010000025.1"/>
</dbReference>
<keyword evidence="7" id="KW-1133">Transmembrane helix</keyword>
<feature type="domain" description="4Fe-4S ferredoxin-type" evidence="8">
    <location>
        <begin position="250"/>
        <end position="276"/>
    </location>
</feature>
<evidence type="ECO:0000256" key="6">
    <source>
        <dbReference type="ARBA" id="ARBA00023014"/>
    </source>
</evidence>
<evidence type="ECO:0000256" key="4">
    <source>
        <dbReference type="ARBA" id="ARBA00022982"/>
    </source>
</evidence>
<name>A0A2V1J036_9BACT</name>
<organism evidence="9 10">
    <name type="scientific">Paramuribaculum intestinale</name>
    <dbReference type="NCBI Taxonomy" id="2094151"/>
    <lineage>
        <taxon>Bacteria</taxon>
        <taxon>Pseudomonadati</taxon>
        <taxon>Bacteroidota</taxon>
        <taxon>Bacteroidia</taxon>
        <taxon>Bacteroidales</taxon>
        <taxon>Muribaculaceae</taxon>
        <taxon>Paramuribaculum</taxon>
    </lineage>
</organism>
<proteinExistence type="predicted"/>
<dbReference type="PANTHER" id="PTHR30176:SF3">
    <property type="entry name" value="FERREDOXIN-TYPE PROTEIN NAPH"/>
    <property type="match status" value="1"/>
</dbReference>
<dbReference type="CDD" id="cd16373">
    <property type="entry name" value="DMSOR_beta_like"/>
    <property type="match status" value="1"/>
</dbReference>
<evidence type="ECO:0000256" key="7">
    <source>
        <dbReference type="SAM" id="Phobius"/>
    </source>
</evidence>
<dbReference type="SUPFAM" id="SSF54862">
    <property type="entry name" value="4Fe-4S ferredoxins"/>
    <property type="match status" value="2"/>
</dbReference>
<dbReference type="GO" id="GO:0051539">
    <property type="term" value="F:4 iron, 4 sulfur cluster binding"/>
    <property type="evidence" value="ECO:0007669"/>
    <property type="project" value="UniProtKB-KW"/>
</dbReference>
<dbReference type="InterPro" id="IPR017896">
    <property type="entry name" value="4Fe4S_Fe-S-bd"/>
</dbReference>
<feature type="transmembrane region" description="Helical" evidence="7">
    <location>
        <begin position="102"/>
        <end position="126"/>
    </location>
</feature>
<evidence type="ECO:0000256" key="2">
    <source>
        <dbReference type="ARBA" id="ARBA00022485"/>
    </source>
</evidence>
<dbReference type="EMBL" id="PUBV01000001">
    <property type="protein sequence ID" value="PWB09758.1"/>
    <property type="molecule type" value="Genomic_DNA"/>
</dbReference>
<accession>A0A2V1J036</accession>
<dbReference type="Gene3D" id="3.30.70.20">
    <property type="match status" value="3"/>
</dbReference>